<comment type="caution">
    <text evidence="2">The sequence shown here is derived from an EMBL/GenBank/DDBJ whole genome shotgun (WGS) entry which is preliminary data.</text>
</comment>
<evidence type="ECO:0000313" key="2">
    <source>
        <dbReference type="EMBL" id="KAL3810276.1"/>
    </source>
</evidence>
<reference evidence="2 3" key="1">
    <citation type="submission" date="2024-10" db="EMBL/GenBank/DDBJ databases">
        <title>Updated reference genomes for cyclostephanoid diatoms.</title>
        <authorList>
            <person name="Roberts W.R."/>
            <person name="Alverson A.J."/>
        </authorList>
    </citation>
    <scope>NUCLEOTIDE SEQUENCE [LARGE SCALE GENOMIC DNA]</scope>
    <source>
        <strain evidence="2 3">AJA228-03</strain>
    </source>
</reference>
<gene>
    <name evidence="2" type="ORF">ACHAXA_008644</name>
</gene>
<dbReference type="AlphaFoldDB" id="A0ABD3RFE4"/>
<dbReference type="EMBL" id="JALLPB020000342">
    <property type="protein sequence ID" value="KAL3810276.1"/>
    <property type="molecule type" value="Genomic_DNA"/>
</dbReference>
<proteinExistence type="predicted"/>
<feature type="region of interest" description="Disordered" evidence="1">
    <location>
        <begin position="408"/>
        <end position="433"/>
    </location>
</feature>
<sequence>MMSDEGLVLEVDEYVGISRAIRRSKRSISPLFIPHPGGRSSPSETIGGEGGRPQPDMFSYVAKSLLSKTLRTFLRKYLENIELEGINYGSSSSSSESGGSSGWGVRLSNVKLREGMELMKLPGKRKRVAIRKKRVRRNDVKSSPVDNEKTPCHKNSKGMLDMEGREESVAWPPIAIHGLENVSVCEKSDSSTMRDIGDVIDGTLETLALSENICRYRSSIFDTEDDGYFSSDPTTPNQSRHGFCGVSSPFCRNSKTVYSQKEAAVSTVDTSFGANQLRIAKPLPIEFGGESCTKNTVDMNPNLSPKTPTWQKVMLPSSSSKDEHESRHFETDKNDDNDDDSFIEVDEELIVEEELSLCVGAGGVIGTLNIRLVGGELHVTVEDAHLVVEAVLGNESCFDVGYENGKSSHKTNLDQSTSVEADMPSSVDKDKEPKMGERIQKKSLLARCLSMIPHLFLRDCKLSLLLPAEVGDDENADDELYAFEVGIEFLSVTNDNENDMDFLGYHAGNQSTEGPPMPNKPWSFRQSSSVAKETPSSITEERFDQGSENNFFAQKRIRTGKGPEGGLWLRIHPPLRKIIPPQTVRHPSEPTWARTHFVDSSESFFFRCSGVDLHARMLVDIVEDELEDEIHEINNAWSSDEYDDYTMDSMLFGVGYVDPMSLTRHQIKHKMRSEKICKPTSSDDMNRTDKNNIQSIPFASNFHWIAQRAHCSDCTSSHLLLNECFFAGINARRRALSMIPQ</sequence>
<feature type="compositionally biased region" description="Polar residues" evidence="1">
    <location>
        <begin position="296"/>
        <end position="310"/>
    </location>
</feature>
<feature type="region of interest" description="Disordered" evidence="1">
    <location>
        <begin position="296"/>
        <end position="340"/>
    </location>
</feature>
<dbReference type="Proteomes" id="UP001530377">
    <property type="component" value="Unassembled WGS sequence"/>
</dbReference>
<feature type="region of interest" description="Disordered" evidence="1">
    <location>
        <begin position="133"/>
        <end position="158"/>
    </location>
</feature>
<organism evidence="2 3">
    <name type="scientific">Cyclostephanos tholiformis</name>
    <dbReference type="NCBI Taxonomy" id="382380"/>
    <lineage>
        <taxon>Eukaryota</taxon>
        <taxon>Sar</taxon>
        <taxon>Stramenopiles</taxon>
        <taxon>Ochrophyta</taxon>
        <taxon>Bacillariophyta</taxon>
        <taxon>Coscinodiscophyceae</taxon>
        <taxon>Thalassiosirophycidae</taxon>
        <taxon>Stephanodiscales</taxon>
        <taxon>Stephanodiscaceae</taxon>
        <taxon>Cyclostephanos</taxon>
    </lineage>
</organism>
<accession>A0ABD3RFE4</accession>
<evidence type="ECO:0000313" key="3">
    <source>
        <dbReference type="Proteomes" id="UP001530377"/>
    </source>
</evidence>
<name>A0ABD3RFE4_9STRA</name>
<feature type="region of interest" description="Disordered" evidence="1">
    <location>
        <begin position="31"/>
        <end position="53"/>
    </location>
</feature>
<keyword evidence="3" id="KW-1185">Reference proteome</keyword>
<protein>
    <submittedName>
        <fullName evidence="2">Uncharacterized protein</fullName>
    </submittedName>
</protein>
<evidence type="ECO:0000256" key="1">
    <source>
        <dbReference type="SAM" id="MobiDB-lite"/>
    </source>
</evidence>
<feature type="compositionally biased region" description="Basic and acidic residues" evidence="1">
    <location>
        <begin position="320"/>
        <end position="334"/>
    </location>
</feature>